<feature type="transmembrane region" description="Helical" evidence="5">
    <location>
        <begin position="44"/>
        <end position="70"/>
    </location>
</feature>
<evidence type="ECO:0000256" key="3">
    <source>
        <dbReference type="ARBA" id="ARBA00022989"/>
    </source>
</evidence>
<dbReference type="Pfam" id="PF10320">
    <property type="entry name" value="7TM_GPCR_Srsx"/>
    <property type="match status" value="1"/>
</dbReference>
<dbReference type="AlphaFoldDB" id="A0AAV5T3Z2"/>
<dbReference type="PANTHER" id="PTHR23360">
    <property type="entry name" value="G-PROTEIN COUPLED RECEPTORS FAMILY 1 PROFILE DOMAIN-CONTAINING PROTEIN-RELATED"/>
    <property type="match status" value="1"/>
</dbReference>
<accession>A0AAV5T3Z2</accession>
<keyword evidence="2 5" id="KW-0812">Transmembrane</keyword>
<feature type="transmembrane region" description="Helical" evidence="5">
    <location>
        <begin position="12"/>
        <end position="32"/>
    </location>
</feature>
<proteinExistence type="predicted"/>
<sequence>PAFHGEGQTLWSRALIISALTLLPYILTWIALRSRTASSYTRRLFKSLCLLMIFDVGGWLLSVGIMKLIYTVDISINDRFVLSFLAGWPVHFGLAVKPLIYYFTSIEYRAAFRNQLSCIIPPQQNIRHSTS</sequence>
<feature type="non-terminal residue" evidence="6">
    <location>
        <position position="1"/>
    </location>
</feature>
<dbReference type="PANTHER" id="PTHR23360:SF5">
    <property type="entry name" value="G-PROTEIN COUPLED RECEPTORS FAMILY 1 PROFILE DOMAIN-CONTAINING PROTEIN"/>
    <property type="match status" value="1"/>
</dbReference>
<dbReference type="GO" id="GO:0016020">
    <property type="term" value="C:membrane"/>
    <property type="evidence" value="ECO:0007669"/>
    <property type="project" value="UniProtKB-SubCell"/>
</dbReference>
<feature type="transmembrane region" description="Helical" evidence="5">
    <location>
        <begin position="82"/>
        <end position="103"/>
    </location>
</feature>
<name>A0AAV5T3Z2_9BILA</name>
<dbReference type="SUPFAM" id="SSF81321">
    <property type="entry name" value="Family A G protein-coupled receptor-like"/>
    <property type="match status" value="1"/>
</dbReference>
<dbReference type="GO" id="GO:0004930">
    <property type="term" value="F:G protein-coupled receptor activity"/>
    <property type="evidence" value="ECO:0007669"/>
    <property type="project" value="InterPro"/>
</dbReference>
<dbReference type="InterPro" id="IPR000276">
    <property type="entry name" value="GPCR_Rhodpsn"/>
</dbReference>
<evidence type="ECO:0000256" key="5">
    <source>
        <dbReference type="SAM" id="Phobius"/>
    </source>
</evidence>
<dbReference type="EMBL" id="BTSX01000002">
    <property type="protein sequence ID" value="GMS87060.1"/>
    <property type="molecule type" value="Genomic_DNA"/>
</dbReference>
<evidence type="ECO:0008006" key="8">
    <source>
        <dbReference type="Google" id="ProtNLM"/>
    </source>
</evidence>
<comment type="caution">
    <text evidence="6">The sequence shown here is derived from an EMBL/GenBank/DDBJ whole genome shotgun (WGS) entry which is preliminary data.</text>
</comment>
<dbReference type="Proteomes" id="UP001432027">
    <property type="component" value="Unassembled WGS sequence"/>
</dbReference>
<keyword evidence="7" id="KW-1185">Reference proteome</keyword>
<evidence type="ECO:0000256" key="2">
    <source>
        <dbReference type="ARBA" id="ARBA00022692"/>
    </source>
</evidence>
<comment type="subcellular location">
    <subcellularLocation>
        <location evidence="1">Membrane</location>
    </subcellularLocation>
</comment>
<reference evidence="6" key="1">
    <citation type="submission" date="2023-10" db="EMBL/GenBank/DDBJ databases">
        <title>Genome assembly of Pristionchus species.</title>
        <authorList>
            <person name="Yoshida K."/>
            <person name="Sommer R.J."/>
        </authorList>
    </citation>
    <scope>NUCLEOTIDE SEQUENCE</scope>
    <source>
        <strain evidence="6">RS0144</strain>
    </source>
</reference>
<dbReference type="Gene3D" id="1.20.1070.10">
    <property type="entry name" value="Rhodopsin 7-helix transmembrane proteins"/>
    <property type="match status" value="1"/>
</dbReference>
<keyword evidence="4 5" id="KW-0472">Membrane</keyword>
<evidence type="ECO:0000313" key="7">
    <source>
        <dbReference type="Proteomes" id="UP001432027"/>
    </source>
</evidence>
<evidence type="ECO:0000256" key="4">
    <source>
        <dbReference type="ARBA" id="ARBA00023136"/>
    </source>
</evidence>
<dbReference type="InterPro" id="IPR019424">
    <property type="entry name" value="7TM_GPCR_Srsx"/>
</dbReference>
<protein>
    <recommendedName>
        <fullName evidence="8">G protein-coupled receptor</fullName>
    </recommendedName>
</protein>
<gene>
    <name evidence="6" type="ORF">PENTCL1PPCAC_9235</name>
</gene>
<evidence type="ECO:0000313" key="6">
    <source>
        <dbReference type="EMBL" id="GMS87060.1"/>
    </source>
</evidence>
<keyword evidence="3 5" id="KW-1133">Transmembrane helix</keyword>
<dbReference type="InterPro" id="IPR047130">
    <property type="entry name" value="7TM_GPCR_Srsx_nematod"/>
</dbReference>
<organism evidence="6 7">
    <name type="scientific">Pristionchus entomophagus</name>
    <dbReference type="NCBI Taxonomy" id="358040"/>
    <lineage>
        <taxon>Eukaryota</taxon>
        <taxon>Metazoa</taxon>
        <taxon>Ecdysozoa</taxon>
        <taxon>Nematoda</taxon>
        <taxon>Chromadorea</taxon>
        <taxon>Rhabditida</taxon>
        <taxon>Rhabditina</taxon>
        <taxon>Diplogasteromorpha</taxon>
        <taxon>Diplogasteroidea</taxon>
        <taxon>Neodiplogasteridae</taxon>
        <taxon>Pristionchus</taxon>
    </lineage>
</organism>
<dbReference type="SMART" id="SM01381">
    <property type="entry name" value="7TM_GPCR_Srsx"/>
    <property type="match status" value="1"/>
</dbReference>
<evidence type="ECO:0000256" key="1">
    <source>
        <dbReference type="ARBA" id="ARBA00004370"/>
    </source>
</evidence>